<dbReference type="AlphaFoldDB" id="A0A3R5UW65"/>
<keyword evidence="3" id="KW-1185">Reference proteome</keyword>
<proteinExistence type="predicted"/>
<dbReference type="EMBL" id="CP035108">
    <property type="protein sequence ID" value="QAR32009.1"/>
    <property type="molecule type" value="Genomic_DNA"/>
</dbReference>
<feature type="transmembrane region" description="Helical" evidence="1">
    <location>
        <begin position="154"/>
        <end position="177"/>
    </location>
</feature>
<evidence type="ECO:0000313" key="3">
    <source>
        <dbReference type="Proteomes" id="UP000287502"/>
    </source>
</evidence>
<evidence type="ECO:0000256" key="1">
    <source>
        <dbReference type="SAM" id="Phobius"/>
    </source>
</evidence>
<dbReference type="Proteomes" id="UP000287502">
    <property type="component" value="Chromosome"/>
</dbReference>
<feature type="transmembrane region" description="Helical" evidence="1">
    <location>
        <begin position="215"/>
        <end position="235"/>
    </location>
</feature>
<keyword evidence="1" id="KW-0812">Transmembrane</keyword>
<feature type="transmembrane region" description="Helical" evidence="1">
    <location>
        <begin position="33"/>
        <end position="51"/>
    </location>
</feature>
<sequence length="370" mass="42086">MTHNIKLLFSVMMTVALLFGYMFHFFPEYHFERLHIFLFNLCTGGTIVLYFTEGLGAPSVRVKAFFVLSFIYAVLSSMELYAPAIAVSLCMIPIVEYIRVKKFSLFPKDFFTTKTPTAVKFHQASLLCLSMGLLISAFAIVNEEYCRVLDFEKLTLNTFFLGFSFPLSLITFSLIFTLMHKGRTPFKRFLKLMSFWVINMGVIIFFVFILMESVVLELVVSSVLFIAVCNVLIMYVTLGMKEQQKSFLTSGIFFLMVTAVTGIVYILLYTFSLNSPENKALVLNYHRIAALYGWNLSGLAVICRFNDFPIRLHSGKTILLHWVIVMLLAPLGYYSVLAGIAAVIGYAFFLRSLFFSTGTEKIPAFERNEA</sequence>
<organism evidence="2 3">
    <name type="scientific">Geovibrio thiophilus</name>
    <dbReference type="NCBI Taxonomy" id="139438"/>
    <lineage>
        <taxon>Bacteria</taxon>
        <taxon>Pseudomonadati</taxon>
        <taxon>Deferribacterota</taxon>
        <taxon>Deferribacteres</taxon>
        <taxon>Deferribacterales</taxon>
        <taxon>Geovibrionaceae</taxon>
        <taxon>Geovibrio</taxon>
    </lineage>
</organism>
<gene>
    <name evidence="2" type="ORF">EP073_00900</name>
</gene>
<dbReference type="RefSeq" id="WP_128465296.1">
    <property type="nucleotide sequence ID" value="NZ_CP035108.1"/>
</dbReference>
<feature type="transmembrane region" description="Helical" evidence="1">
    <location>
        <begin position="318"/>
        <end position="349"/>
    </location>
</feature>
<evidence type="ECO:0000313" key="2">
    <source>
        <dbReference type="EMBL" id="QAR32009.1"/>
    </source>
</evidence>
<dbReference type="OrthoDB" id="5412242at2"/>
<feature type="transmembrane region" description="Helical" evidence="1">
    <location>
        <begin position="189"/>
        <end position="209"/>
    </location>
</feature>
<feature type="transmembrane region" description="Helical" evidence="1">
    <location>
        <begin position="7"/>
        <end position="27"/>
    </location>
</feature>
<keyword evidence="1" id="KW-0472">Membrane</keyword>
<dbReference type="KEGG" id="gtl:EP073_00900"/>
<keyword evidence="1" id="KW-1133">Transmembrane helix</keyword>
<feature type="transmembrane region" description="Helical" evidence="1">
    <location>
        <begin position="247"/>
        <end position="268"/>
    </location>
</feature>
<feature type="transmembrane region" description="Helical" evidence="1">
    <location>
        <begin position="288"/>
        <end position="306"/>
    </location>
</feature>
<name>A0A3R5UW65_9BACT</name>
<protein>
    <submittedName>
        <fullName evidence="2">Uncharacterized protein</fullName>
    </submittedName>
</protein>
<reference evidence="2 3" key="1">
    <citation type="submission" date="2019-01" db="EMBL/GenBank/DDBJ databases">
        <title>Geovibrio thiophilus DSM 11263, complete genome.</title>
        <authorList>
            <person name="Spring S."/>
            <person name="Bunk B."/>
            <person name="Sproer C."/>
        </authorList>
    </citation>
    <scope>NUCLEOTIDE SEQUENCE [LARGE SCALE GENOMIC DNA]</scope>
    <source>
        <strain evidence="2 3">DSM 11263</strain>
    </source>
</reference>
<accession>A0A3R5UW65</accession>